<dbReference type="PANTHER" id="PTHR47053">
    <property type="entry name" value="MUREIN DD-ENDOPEPTIDASE MEPH-RELATED"/>
    <property type="match status" value="1"/>
</dbReference>
<evidence type="ECO:0000256" key="6">
    <source>
        <dbReference type="ARBA" id="ARBA00022807"/>
    </source>
</evidence>
<dbReference type="Proteomes" id="UP000013520">
    <property type="component" value="Chromosome"/>
</dbReference>
<evidence type="ECO:0000256" key="8">
    <source>
        <dbReference type="SAM" id="SignalP"/>
    </source>
</evidence>
<evidence type="ECO:0000256" key="2">
    <source>
        <dbReference type="ARBA" id="ARBA00022670"/>
    </source>
</evidence>
<comment type="similarity">
    <text evidence="1">Belongs to the peptidase C40 family.</text>
</comment>
<dbReference type="CDD" id="cd00118">
    <property type="entry name" value="LysM"/>
    <property type="match status" value="1"/>
</dbReference>
<proteinExistence type="inferred from homology"/>
<keyword evidence="6" id="KW-0788">Thiol protease</keyword>
<evidence type="ECO:0000256" key="5">
    <source>
        <dbReference type="ARBA" id="ARBA00022801"/>
    </source>
</evidence>
<organism evidence="11 12">
    <name type="scientific">Desulfoscipio gibsoniae DSM 7213</name>
    <dbReference type="NCBI Taxonomy" id="767817"/>
    <lineage>
        <taxon>Bacteria</taxon>
        <taxon>Bacillati</taxon>
        <taxon>Bacillota</taxon>
        <taxon>Clostridia</taxon>
        <taxon>Eubacteriales</taxon>
        <taxon>Desulfallaceae</taxon>
        <taxon>Desulfoscipio</taxon>
    </lineage>
</organism>
<name>R4KRZ4_9FIRM</name>
<feature type="compositionally biased region" description="Low complexity" evidence="7">
    <location>
        <begin position="81"/>
        <end position="97"/>
    </location>
</feature>
<dbReference type="PROSITE" id="PS51935">
    <property type="entry name" value="NLPC_P60"/>
    <property type="match status" value="1"/>
</dbReference>
<dbReference type="InterPro" id="IPR038765">
    <property type="entry name" value="Papain-like_cys_pep_sf"/>
</dbReference>
<sequence>MSKAKVFITSLALGASLFILPAPSLANTYYTVNQGDNLWKISRMYSTTVEKIMSLNGLGSSTIHPGQKLLVVPDGSNNAVNQTSQSSQAGTASQANTVQPVSRSGDRIDEILDYSRSFIGVPYVSAGGSPSGFDCSGYTKYVFAHFGIDLPRTAGEQYNAGQVLSASEAKPGDLVAFKTGSYITHVGIYLGNDKFISATSGKGVAIASVYGSYWKDHLLGYSRIIPS</sequence>
<dbReference type="RefSeq" id="WP_006521605.1">
    <property type="nucleotide sequence ID" value="NC_021184.1"/>
</dbReference>
<dbReference type="InterPro" id="IPR000064">
    <property type="entry name" value="NLP_P60_dom"/>
</dbReference>
<evidence type="ECO:0000256" key="1">
    <source>
        <dbReference type="ARBA" id="ARBA00007074"/>
    </source>
</evidence>
<dbReference type="InterPro" id="IPR051202">
    <property type="entry name" value="Peptidase_C40"/>
</dbReference>
<dbReference type="EMBL" id="CP003273">
    <property type="protein sequence ID" value="AGL03355.1"/>
    <property type="molecule type" value="Genomic_DNA"/>
</dbReference>
<evidence type="ECO:0000313" key="11">
    <source>
        <dbReference type="EMBL" id="AGL03355.1"/>
    </source>
</evidence>
<dbReference type="SMART" id="SM00257">
    <property type="entry name" value="LysM"/>
    <property type="match status" value="1"/>
</dbReference>
<dbReference type="InterPro" id="IPR018392">
    <property type="entry name" value="LysM"/>
</dbReference>
<evidence type="ECO:0000256" key="4">
    <source>
        <dbReference type="ARBA" id="ARBA00022737"/>
    </source>
</evidence>
<feature type="region of interest" description="Disordered" evidence="7">
    <location>
        <begin position="81"/>
        <end position="102"/>
    </location>
</feature>
<keyword evidence="3 8" id="KW-0732">Signal</keyword>
<dbReference type="GO" id="GO:0008234">
    <property type="term" value="F:cysteine-type peptidase activity"/>
    <property type="evidence" value="ECO:0007669"/>
    <property type="project" value="UniProtKB-KW"/>
</dbReference>
<evidence type="ECO:0000313" key="12">
    <source>
        <dbReference type="Proteomes" id="UP000013520"/>
    </source>
</evidence>
<dbReference type="InterPro" id="IPR036779">
    <property type="entry name" value="LysM_dom_sf"/>
</dbReference>
<feature type="domain" description="LysM" evidence="9">
    <location>
        <begin position="28"/>
        <end position="71"/>
    </location>
</feature>
<keyword evidence="2" id="KW-0645">Protease</keyword>
<evidence type="ECO:0000256" key="3">
    <source>
        <dbReference type="ARBA" id="ARBA00022729"/>
    </source>
</evidence>
<accession>R4KRZ4</accession>
<dbReference type="eggNOG" id="COG0791">
    <property type="taxonomic scope" value="Bacteria"/>
</dbReference>
<gene>
    <name evidence="11" type="ORF">Desgi_4097</name>
</gene>
<keyword evidence="4" id="KW-0677">Repeat</keyword>
<dbReference type="SUPFAM" id="SSF54106">
    <property type="entry name" value="LysM domain"/>
    <property type="match status" value="1"/>
</dbReference>
<dbReference type="HOGENOM" id="CLU_016043_1_6_9"/>
<dbReference type="KEGG" id="dgi:Desgi_4097"/>
<dbReference type="STRING" id="767817.Desgi_4097"/>
<dbReference type="Pfam" id="PF00877">
    <property type="entry name" value="NLPC_P60"/>
    <property type="match status" value="1"/>
</dbReference>
<dbReference type="SUPFAM" id="SSF54001">
    <property type="entry name" value="Cysteine proteinases"/>
    <property type="match status" value="1"/>
</dbReference>
<dbReference type="AlphaFoldDB" id="R4KRZ4"/>
<dbReference type="PANTHER" id="PTHR47053:SF1">
    <property type="entry name" value="MUREIN DD-ENDOPEPTIDASE MEPH-RELATED"/>
    <property type="match status" value="1"/>
</dbReference>
<protein>
    <submittedName>
        <fullName evidence="11">Cell wall-associated hydrolase, invasion-associated protein</fullName>
    </submittedName>
</protein>
<dbReference type="eggNOG" id="COG1388">
    <property type="taxonomic scope" value="Bacteria"/>
</dbReference>
<dbReference type="Gene3D" id="3.90.1720.10">
    <property type="entry name" value="endopeptidase domain like (from Nostoc punctiforme)"/>
    <property type="match status" value="1"/>
</dbReference>
<dbReference type="PROSITE" id="PS51782">
    <property type="entry name" value="LYSM"/>
    <property type="match status" value="1"/>
</dbReference>
<evidence type="ECO:0000259" key="9">
    <source>
        <dbReference type="PROSITE" id="PS51782"/>
    </source>
</evidence>
<dbReference type="OrthoDB" id="9808890at2"/>
<reference evidence="11 12" key="1">
    <citation type="submission" date="2012-01" db="EMBL/GenBank/DDBJ databases">
        <title>Complete sequence of Desulfotomaculum gibsoniae DSM 7213.</title>
        <authorList>
            <consortium name="US DOE Joint Genome Institute"/>
            <person name="Lucas S."/>
            <person name="Han J."/>
            <person name="Lapidus A."/>
            <person name="Cheng J.-F."/>
            <person name="Goodwin L."/>
            <person name="Pitluck S."/>
            <person name="Peters L."/>
            <person name="Ovchinnikova G."/>
            <person name="Teshima H."/>
            <person name="Detter J.C."/>
            <person name="Han C."/>
            <person name="Tapia R."/>
            <person name="Land M."/>
            <person name="Hauser L."/>
            <person name="Kyrpides N."/>
            <person name="Ivanova N."/>
            <person name="Pagani I."/>
            <person name="Parshina S."/>
            <person name="Plugge C."/>
            <person name="Muyzer G."/>
            <person name="Kuever J."/>
            <person name="Ivanova A."/>
            <person name="Nazina T."/>
            <person name="Klenk H.-P."/>
            <person name="Brambilla E."/>
            <person name="Spring S."/>
            <person name="Stams A.F."/>
            <person name="Woyke T."/>
        </authorList>
    </citation>
    <scope>NUCLEOTIDE SEQUENCE [LARGE SCALE GENOMIC DNA]</scope>
    <source>
        <strain evidence="11 12">DSM 7213</strain>
    </source>
</reference>
<evidence type="ECO:0000256" key="7">
    <source>
        <dbReference type="SAM" id="MobiDB-lite"/>
    </source>
</evidence>
<keyword evidence="5 11" id="KW-0378">Hydrolase</keyword>
<dbReference type="GO" id="GO:0006508">
    <property type="term" value="P:proteolysis"/>
    <property type="evidence" value="ECO:0007669"/>
    <property type="project" value="UniProtKB-KW"/>
</dbReference>
<feature type="chain" id="PRO_5004374801" evidence="8">
    <location>
        <begin position="27"/>
        <end position="227"/>
    </location>
</feature>
<dbReference type="Gene3D" id="3.10.350.10">
    <property type="entry name" value="LysM domain"/>
    <property type="match status" value="1"/>
</dbReference>
<keyword evidence="12" id="KW-1185">Reference proteome</keyword>
<feature type="domain" description="NlpC/P60" evidence="10">
    <location>
        <begin position="105"/>
        <end position="225"/>
    </location>
</feature>
<feature type="signal peptide" evidence="8">
    <location>
        <begin position="1"/>
        <end position="26"/>
    </location>
</feature>
<evidence type="ECO:0000259" key="10">
    <source>
        <dbReference type="PROSITE" id="PS51935"/>
    </source>
</evidence>
<dbReference type="Pfam" id="PF01476">
    <property type="entry name" value="LysM"/>
    <property type="match status" value="1"/>
</dbReference>